<evidence type="ECO:0000313" key="10">
    <source>
        <dbReference type="EMBL" id="CAF3910525.1"/>
    </source>
</evidence>
<evidence type="ECO:0000256" key="2">
    <source>
        <dbReference type="ARBA" id="ARBA00006285"/>
    </source>
</evidence>
<evidence type="ECO:0000256" key="5">
    <source>
        <dbReference type="SAM" id="Phobius"/>
    </source>
</evidence>
<keyword evidence="4" id="KW-0378">Hydrolase</keyword>
<dbReference type="InterPro" id="IPR015883">
    <property type="entry name" value="Glyco_hydro_20_cat"/>
</dbReference>
<dbReference type="EC" id="3.2.1.52" evidence="3"/>
<proteinExistence type="inferred from homology"/>
<protein>
    <recommendedName>
        <fullName evidence="3">beta-N-acetylhexosaminidase</fullName>
        <ecNumber evidence="3">3.2.1.52</ecNumber>
    </recommendedName>
</protein>
<organism evidence="8 11">
    <name type="scientific">Adineta steineri</name>
    <dbReference type="NCBI Taxonomy" id="433720"/>
    <lineage>
        <taxon>Eukaryota</taxon>
        <taxon>Metazoa</taxon>
        <taxon>Spiralia</taxon>
        <taxon>Gnathifera</taxon>
        <taxon>Rotifera</taxon>
        <taxon>Eurotatoria</taxon>
        <taxon>Bdelloidea</taxon>
        <taxon>Adinetida</taxon>
        <taxon>Adinetidae</taxon>
        <taxon>Adineta</taxon>
    </lineage>
</organism>
<dbReference type="SUPFAM" id="SSF51445">
    <property type="entry name" value="(Trans)glycosidases"/>
    <property type="match status" value="1"/>
</dbReference>
<dbReference type="Pfam" id="PF00728">
    <property type="entry name" value="Glyco_hydro_20"/>
    <property type="match status" value="1"/>
</dbReference>
<dbReference type="InterPro" id="IPR017853">
    <property type="entry name" value="GH"/>
</dbReference>
<evidence type="ECO:0000256" key="3">
    <source>
        <dbReference type="ARBA" id="ARBA00012663"/>
    </source>
</evidence>
<dbReference type="Proteomes" id="UP000663891">
    <property type="component" value="Unassembled WGS sequence"/>
</dbReference>
<evidence type="ECO:0000313" key="8">
    <source>
        <dbReference type="EMBL" id="CAF1301641.1"/>
    </source>
</evidence>
<dbReference type="CDD" id="cd06565">
    <property type="entry name" value="GH20_GcnA-like"/>
    <property type="match status" value="1"/>
</dbReference>
<comment type="caution">
    <text evidence="8">The sequence shown here is derived from an EMBL/GenBank/DDBJ whole genome shotgun (WGS) entry which is preliminary data.</text>
</comment>
<keyword evidence="5" id="KW-0472">Membrane</keyword>
<dbReference type="OrthoDB" id="10023921at2759"/>
<dbReference type="PANTHER" id="PTHR21040">
    <property type="entry name" value="BCDNA.GH04120"/>
    <property type="match status" value="1"/>
</dbReference>
<dbReference type="Proteomes" id="UP000663845">
    <property type="component" value="Unassembled WGS sequence"/>
</dbReference>
<dbReference type="EMBL" id="CAJNON010000522">
    <property type="protein sequence ID" value="CAF1301641.1"/>
    <property type="molecule type" value="Genomic_DNA"/>
</dbReference>
<accession>A0A815DUY8</accession>
<evidence type="ECO:0000256" key="4">
    <source>
        <dbReference type="ARBA" id="ARBA00022801"/>
    </source>
</evidence>
<comment type="similarity">
    <text evidence="2">Belongs to the glycosyl hydrolase 20 family.</text>
</comment>
<keyword evidence="5" id="KW-0812">Transmembrane</keyword>
<sequence length="583" mass="68380">MFLSRRASGFRAILIILTIVLILIILSKYFVKNNHQRSISMSNYDTNTKVNIFTQKNLIDKNSEFIKNIPNLQSNSIQIVNHSISLYVHFDLKGASPKISYFEKLFPLLHKWGATGICMEYEDMFPFDGIVSSIKHKQAYTKDDIEKINQLAKENHLDVMPLLQTYGHLEFLLKLKDFSDLRENPKYPQVITPCINKTYTILFSMIDQYLNLHPNIRFFHIGHDEVYYFLTNPACEEFQRLTGVQNQYDLFAYHLNIIANYIKKKSPDIILFVWHDVLQNLNLQMLQKYNLLNLINPVLWSYREDMHVEGFVIGSQADLFGQYQTLWGATAFKGATNEIATLSDVKHYHENQLSWIKQLQLYIPTKWKNFDGIILTGWSRYDHFLSLCELLPYSIPSMIYSIAAWQQQFSSLSKLDIVPSSLHEYVQKQLECSSALHITVQDHSTKPIPKCKFPGAGVYEAMISLPRIWLQVQEVESFVNKYVTDLHVRYKYIHIKRGEECLEKLTPVINLLKAFLISFTDSMNEVFPSQVAIEWLETYFMKRYNLVNERYEFIQHAVNEQKSWLPRPIPDRENLEINYKSKS</sequence>
<dbReference type="Proteomes" id="UP000663844">
    <property type="component" value="Unassembled WGS sequence"/>
</dbReference>
<dbReference type="EMBL" id="CAJOAZ010002250">
    <property type="protein sequence ID" value="CAF3910525.1"/>
    <property type="molecule type" value="Genomic_DNA"/>
</dbReference>
<name>A0A815DUY8_9BILA</name>
<evidence type="ECO:0000313" key="7">
    <source>
        <dbReference type="EMBL" id="CAF1189128.1"/>
    </source>
</evidence>
<comment type="catalytic activity">
    <reaction evidence="1">
        <text>Hydrolysis of terminal non-reducing N-acetyl-D-hexosamine residues in N-acetyl-beta-D-hexosaminides.</text>
        <dbReference type="EC" id="3.2.1.52"/>
    </reaction>
</comment>
<dbReference type="GO" id="GO:0004563">
    <property type="term" value="F:beta-N-acetylhexosaminidase activity"/>
    <property type="evidence" value="ECO:0007669"/>
    <property type="project" value="UniProtKB-EC"/>
</dbReference>
<dbReference type="EMBL" id="CAJNOG010000347">
    <property type="protein sequence ID" value="CAF1189128.1"/>
    <property type="molecule type" value="Genomic_DNA"/>
</dbReference>
<evidence type="ECO:0000313" key="9">
    <source>
        <dbReference type="EMBL" id="CAF3907455.1"/>
    </source>
</evidence>
<dbReference type="AlphaFoldDB" id="A0A815DUY8"/>
<dbReference type="Proteomes" id="UP000663881">
    <property type="component" value="Unassembled WGS sequence"/>
</dbReference>
<dbReference type="InterPro" id="IPR038901">
    <property type="entry name" value="HEXDC-like"/>
</dbReference>
<dbReference type="GO" id="GO:0005975">
    <property type="term" value="P:carbohydrate metabolic process"/>
    <property type="evidence" value="ECO:0007669"/>
    <property type="project" value="InterPro"/>
</dbReference>
<evidence type="ECO:0000256" key="1">
    <source>
        <dbReference type="ARBA" id="ARBA00001231"/>
    </source>
</evidence>
<dbReference type="EMBL" id="CAJOAY010001971">
    <property type="protein sequence ID" value="CAF3907455.1"/>
    <property type="molecule type" value="Genomic_DNA"/>
</dbReference>
<dbReference type="PANTHER" id="PTHR21040:SF12">
    <property type="entry name" value="BETA-N-ACETYLHEXOSAMINIDASE"/>
    <property type="match status" value="1"/>
</dbReference>
<feature type="domain" description="Glycoside hydrolase family 20 catalytic" evidence="6">
    <location>
        <begin position="106"/>
        <end position="285"/>
    </location>
</feature>
<evidence type="ECO:0000313" key="11">
    <source>
        <dbReference type="Proteomes" id="UP000663891"/>
    </source>
</evidence>
<keyword evidence="5" id="KW-1133">Transmembrane helix</keyword>
<gene>
    <name evidence="7" type="ORF">JYZ213_LOCUS26233</name>
    <name evidence="9" type="ORF">OKA104_LOCUS24532</name>
    <name evidence="10" type="ORF">OXD698_LOCUS24455</name>
    <name evidence="8" type="ORF">VCS650_LOCUS31080</name>
</gene>
<feature type="transmembrane region" description="Helical" evidence="5">
    <location>
        <begin position="12"/>
        <end position="31"/>
    </location>
</feature>
<evidence type="ECO:0000259" key="6">
    <source>
        <dbReference type="Pfam" id="PF00728"/>
    </source>
</evidence>
<reference evidence="8" key="1">
    <citation type="submission" date="2021-02" db="EMBL/GenBank/DDBJ databases">
        <authorList>
            <person name="Nowell W R."/>
        </authorList>
    </citation>
    <scope>NUCLEOTIDE SEQUENCE</scope>
</reference>
<dbReference type="Gene3D" id="3.20.20.80">
    <property type="entry name" value="Glycosidases"/>
    <property type="match status" value="1"/>
</dbReference>